<dbReference type="EMBL" id="PDJZ01000006">
    <property type="protein sequence ID" value="RXJ84206.1"/>
    <property type="molecule type" value="Genomic_DNA"/>
</dbReference>
<organism evidence="2 3">
    <name type="scientific">Arcobacter cloacae</name>
    <dbReference type="NCBI Taxonomy" id="1054034"/>
    <lineage>
        <taxon>Bacteria</taxon>
        <taxon>Pseudomonadati</taxon>
        <taxon>Campylobacterota</taxon>
        <taxon>Epsilonproteobacteria</taxon>
        <taxon>Campylobacterales</taxon>
        <taxon>Arcobacteraceae</taxon>
        <taxon>Arcobacter</taxon>
    </lineage>
</organism>
<proteinExistence type="predicted"/>
<dbReference type="Pfam" id="PF13852">
    <property type="entry name" value="DUF4197"/>
    <property type="match status" value="1"/>
</dbReference>
<dbReference type="Proteomes" id="UP000290870">
    <property type="component" value="Unassembled WGS sequence"/>
</dbReference>
<dbReference type="InterPro" id="IPR025245">
    <property type="entry name" value="DUF4197"/>
</dbReference>
<dbReference type="AlphaFoldDB" id="A0A4Q0ZKT1"/>
<name>A0A4Q0ZKT1_9BACT</name>
<comment type="caution">
    <text evidence="2">The sequence shown here is derived from an EMBL/GenBank/DDBJ whole genome shotgun (WGS) entry which is preliminary data.</text>
</comment>
<gene>
    <name evidence="2" type="ORF">CRU90_07340</name>
</gene>
<accession>A0A4Q0ZKT1</accession>
<evidence type="ECO:0000256" key="1">
    <source>
        <dbReference type="SAM" id="SignalP"/>
    </source>
</evidence>
<protein>
    <recommendedName>
        <fullName evidence="4">DUF4197 domain-containing protein</fullName>
    </recommendedName>
</protein>
<feature type="signal peptide" evidence="1">
    <location>
        <begin position="1"/>
        <end position="19"/>
    </location>
</feature>
<sequence>MKKSIIASTIILSTTFTFALDLGSIAKGVADSVINEKQTNTTIPTLNKNNTNSNLDNSTVTSGLKEALKAGVNYATTQLGSNNGYLNNSLVKIPLPDNLAKAESLLRSAGGDKMADDLINSMNSAASKAAPQTAEIFMDAIDKMSLADAQKILNGGNNAATNYFKANTTESLKKSILPIVQQTMKENQVAGYYDTLNNLYKSNVKDLVENSSVMGMAKNFGVDSYLPGNSNESLDEFVTTKAIDGLFTMIAQKEAGIRANPVEQTSSILKQVFGK</sequence>
<evidence type="ECO:0000313" key="2">
    <source>
        <dbReference type="EMBL" id="RXJ84206.1"/>
    </source>
</evidence>
<dbReference type="OrthoDB" id="9789685at2"/>
<reference evidence="2 3" key="1">
    <citation type="submission" date="2017-10" db="EMBL/GenBank/DDBJ databases">
        <title>Genomics of the genus Arcobacter.</title>
        <authorList>
            <person name="Perez-Cataluna A."/>
            <person name="Figueras M.J."/>
        </authorList>
    </citation>
    <scope>NUCLEOTIDE SEQUENCE [LARGE SCALE GENOMIC DNA]</scope>
    <source>
        <strain evidence="2 3">F26</strain>
    </source>
</reference>
<evidence type="ECO:0000313" key="3">
    <source>
        <dbReference type="Proteomes" id="UP000290870"/>
    </source>
</evidence>
<feature type="chain" id="PRO_5020315231" description="DUF4197 domain-containing protein" evidence="1">
    <location>
        <begin position="20"/>
        <end position="275"/>
    </location>
</feature>
<dbReference type="RefSeq" id="WP_128986635.1">
    <property type="nucleotide sequence ID" value="NZ_PDJZ01000006.1"/>
</dbReference>
<keyword evidence="1" id="KW-0732">Signal</keyword>
<evidence type="ECO:0008006" key="4">
    <source>
        <dbReference type="Google" id="ProtNLM"/>
    </source>
</evidence>